<feature type="region of interest" description="Disordered" evidence="1">
    <location>
        <begin position="354"/>
        <end position="375"/>
    </location>
</feature>
<sequence length="423" mass="49226">MKKKTCKKTIKIFKKNSAQYSSTYETTILNIFEEDIEPQPNSPIQEIIILDPDDQPMWESAKIVAPTPNSVIVRPDVDDNFVINSTHLKMISENKFDGQLRVNPHDHIREFIAIYDMFKYGETQSEDVKLLIFTLFLCDKAKTSFNELNEESITSWDQMKRVFINRFFPSLLFNHLLREIRSFSQNVCESLTDACIDEPTQGILDETAGGIFLYKIPDQAFQFLDDKSLKEEMHEMRKNYNNCGGDNDDTPVCERHEANSIQFQELNNDLKNDLEDFKSCISSMRTVHDKLLDKDDQSKTDLEKSMTKFLDGQRISNMFVKNNINDIIIKMKQNEKNCQTIFKNMERKIDEWSKSQNAYSKQTDRTDPPPPQAHTEHVNVVFTGSEKSIDSSKIQKDPPPLSSLTIKSKKINILRHRKRKITW</sequence>
<dbReference type="Pfam" id="PF03732">
    <property type="entry name" value="Retrotrans_gag"/>
    <property type="match status" value="1"/>
</dbReference>
<organism evidence="3 4">
    <name type="scientific">Tanacetum coccineum</name>
    <dbReference type="NCBI Taxonomy" id="301880"/>
    <lineage>
        <taxon>Eukaryota</taxon>
        <taxon>Viridiplantae</taxon>
        <taxon>Streptophyta</taxon>
        <taxon>Embryophyta</taxon>
        <taxon>Tracheophyta</taxon>
        <taxon>Spermatophyta</taxon>
        <taxon>Magnoliopsida</taxon>
        <taxon>eudicotyledons</taxon>
        <taxon>Gunneridae</taxon>
        <taxon>Pentapetalae</taxon>
        <taxon>asterids</taxon>
        <taxon>campanulids</taxon>
        <taxon>Asterales</taxon>
        <taxon>Asteraceae</taxon>
        <taxon>Asteroideae</taxon>
        <taxon>Anthemideae</taxon>
        <taxon>Anthemidinae</taxon>
        <taxon>Tanacetum</taxon>
    </lineage>
</organism>
<keyword evidence="4" id="KW-1185">Reference proteome</keyword>
<comment type="caution">
    <text evidence="3">The sequence shown here is derived from an EMBL/GenBank/DDBJ whole genome shotgun (WGS) entry which is preliminary data.</text>
</comment>
<dbReference type="PANTHER" id="PTHR33223">
    <property type="entry name" value="CCHC-TYPE DOMAIN-CONTAINING PROTEIN"/>
    <property type="match status" value="1"/>
</dbReference>
<protein>
    <submittedName>
        <fullName evidence="3">Reverse transcriptase domain-containing protein</fullName>
    </submittedName>
</protein>
<reference evidence="3" key="2">
    <citation type="submission" date="2022-01" db="EMBL/GenBank/DDBJ databases">
        <authorList>
            <person name="Yamashiro T."/>
            <person name="Shiraishi A."/>
            <person name="Satake H."/>
            <person name="Nakayama K."/>
        </authorList>
    </citation>
    <scope>NUCLEOTIDE SEQUENCE</scope>
</reference>
<keyword evidence="3" id="KW-0548">Nucleotidyltransferase</keyword>
<evidence type="ECO:0000259" key="2">
    <source>
        <dbReference type="Pfam" id="PF03732"/>
    </source>
</evidence>
<name>A0ABQ4XAZ2_9ASTR</name>
<dbReference type="EMBL" id="BQNB010009343">
    <property type="protein sequence ID" value="GJS62195.1"/>
    <property type="molecule type" value="Genomic_DNA"/>
</dbReference>
<evidence type="ECO:0000313" key="4">
    <source>
        <dbReference type="Proteomes" id="UP001151760"/>
    </source>
</evidence>
<gene>
    <name evidence="3" type="ORF">Tco_0656979</name>
</gene>
<evidence type="ECO:0000313" key="3">
    <source>
        <dbReference type="EMBL" id="GJS62195.1"/>
    </source>
</evidence>
<evidence type="ECO:0000256" key="1">
    <source>
        <dbReference type="SAM" id="MobiDB-lite"/>
    </source>
</evidence>
<proteinExistence type="predicted"/>
<dbReference type="PANTHER" id="PTHR33223:SF11">
    <property type="entry name" value="ELEMENT PROTEIN, PUTATIVE-RELATED"/>
    <property type="match status" value="1"/>
</dbReference>
<dbReference type="Proteomes" id="UP001151760">
    <property type="component" value="Unassembled WGS sequence"/>
</dbReference>
<accession>A0ABQ4XAZ2</accession>
<dbReference type="GO" id="GO:0003964">
    <property type="term" value="F:RNA-directed DNA polymerase activity"/>
    <property type="evidence" value="ECO:0007669"/>
    <property type="project" value="UniProtKB-KW"/>
</dbReference>
<keyword evidence="3" id="KW-0808">Transferase</keyword>
<keyword evidence="3" id="KW-0695">RNA-directed DNA polymerase</keyword>
<dbReference type="InterPro" id="IPR005162">
    <property type="entry name" value="Retrotrans_gag_dom"/>
</dbReference>
<reference evidence="3" key="1">
    <citation type="journal article" date="2022" name="Int. J. Mol. Sci.">
        <title>Draft Genome of Tanacetum Coccineum: Genomic Comparison of Closely Related Tanacetum-Family Plants.</title>
        <authorList>
            <person name="Yamashiro T."/>
            <person name="Shiraishi A."/>
            <person name="Nakayama K."/>
            <person name="Satake H."/>
        </authorList>
    </citation>
    <scope>NUCLEOTIDE SEQUENCE</scope>
</reference>
<feature type="domain" description="Retrotransposon gag" evidence="2">
    <location>
        <begin position="132"/>
        <end position="193"/>
    </location>
</feature>